<feature type="repeat" description="WD" evidence="6">
    <location>
        <begin position="183"/>
        <end position="218"/>
    </location>
</feature>
<dbReference type="FunCoup" id="C1E6N3">
    <property type="interactions" value="693"/>
</dbReference>
<dbReference type="InterPro" id="IPR001680">
    <property type="entry name" value="WD40_rpt"/>
</dbReference>
<feature type="compositionally biased region" description="Low complexity" evidence="7">
    <location>
        <begin position="344"/>
        <end position="357"/>
    </location>
</feature>
<dbReference type="PANTHER" id="PTHR22852:SF0">
    <property type="entry name" value="DENTICLELESS PROTEIN HOMOLOG"/>
    <property type="match status" value="1"/>
</dbReference>
<dbReference type="PROSITE" id="PS50082">
    <property type="entry name" value="WD_REPEATS_2"/>
    <property type="match status" value="5"/>
</dbReference>
<feature type="repeat" description="WD" evidence="6">
    <location>
        <begin position="225"/>
        <end position="275"/>
    </location>
</feature>
<dbReference type="PRINTS" id="PR00320">
    <property type="entry name" value="GPROTEINBRPT"/>
</dbReference>
<name>C1E6N3_MICCC</name>
<accession>C1E6N3</accession>
<evidence type="ECO:0000256" key="5">
    <source>
        <dbReference type="ARBA" id="ARBA00038344"/>
    </source>
</evidence>
<dbReference type="Gene3D" id="2.130.10.10">
    <property type="entry name" value="YVTN repeat-like/Quinoprotein amine dehydrogenase"/>
    <property type="match status" value="3"/>
</dbReference>
<evidence type="ECO:0000313" key="9">
    <source>
        <dbReference type="Proteomes" id="UP000002009"/>
    </source>
</evidence>
<reference evidence="8 9" key="1">
    <citation type="journal article" date="2009" name="Science">
        <title>Green evolution and dynamic adaptations revealed by genomes of the marine picoeukaryotes Micromonas.</title>
        <authorList>
            <person name="Worden A.Z."/>
            <person name="Lee J.H."/>
            <person name="Mock T."/>
            <person name="Rouze P."/>
            <person name="Simmons M.P."/>
            <person name="Aerts A.L."/>
            <person name="Allen A.E."/>
            <person name="Cuvelier M.L."/>
            <person name="Derelle E."/>
            <person name="Everett M.V."/>
            <person name="Foulon E."/>
            <person name="Grimwood J."/>
            <person name="Gundlach H."/>
            <person name="Henrissat B."/>
            <person name="Napoli C."/>
            <person name="McDonald S.M."/>
            <person name="Parker M.S."/>
            <person name="Rombauts S."/>
            <person name="Salamov A."/>
            <person name="Von Dassow P."/>
            <person name="Badger J.H."/>
            <person name="Coutinho P.M."/>
            <person name="Demir E."/>
            <person name="Dubchak I."/>
            <person name="Gentemann C."/>
            <person name="Eikrem W."/>
            <person name="Gready J.E."/>
            <person name="John U."/>
            <person name="Lanier W."/>
            <person name="Lindquist E.A."/>
            <person name="Lucas S."/>
            <person name="Mayer K.F."/>
            <person name="Moreau H."/>
            <person name="Not F."/>
            <person name="Otillar R."/>
            <person name="Panaud O."/>
            <person name="Pangilinan J."/>
            <person name="Paulsen I."/>
            <person name="Piegu B."/>
            <person name="Poliakov A."/>
            <person name="Robbens S."/>
            <person name="Schmutz J."/>
            <person name="Toulza E."/>
            <person name="Wyss T."/>
            <person name="Zelensky A."/>
            <person name="Zhou K."/>
            <person name="Armbrust E.V."/>
            <person name="Bhattacharya D."/>
            <person name="Goodenough U.W."/>
            <person name="Van de Peer Y."/>
            <person name="Grigoriev I.V."/>
        </authorList>
    </citation>
    <scope>NUCLEOTIDE SEQUENCE [LARGE SCALE GENOMIC DNA]</scope>
    <source>
        <strain evidence="9">RCC299 / NOUM17</strain>
    </source>
</reference>
<dbReference type="InterPro" id="IPR051865">
    <property type="entry name" value="WD-repeat_CDT2_adapter"/>
</dbReference>
<evidence type="ECO:0000256" key="2">
    <source>
        <dbReference type="ARBA" id="ARBA00022574"/>
    </source>
</evidence>
<feature type="compositionally biased region" description="Basic and acidic residues" evidence="7">
    <location>
        <begin position="416"/>
        <end position="429"/>
    </location>
</feature>
<evidence type="ECO:0000256" key="1">
    <source>
        <dbReference type="ARBA" id="ARBA00004906"/>
    </source>
</evidence>
<dbReference type="Pfam" id="PF00400">
    <property type="entry name" value="WD40"/>
    <property type="match status" value="5"/>
</dbReference>
<protein>
    <submittedName>
        <fullName evidence="8">Uncharacterized protein</fullName>
    </submittedName>
</protein>
<keyword evidence="2 6" id="KW-0853">WD repeat</keyword>
<dbReference type="PROSITE" id="PS50294">
    <property type="entry name" value="WD_REPEATS_REGION"/>
    <property type="match status" value="2"/>
</dbReference>
<dbReference type="InterPro" id="IPR019775">
    <property type="entry name" value="WD40_repeat_CS"/>
</dbReference>
<evidence type="ECO:0000256" key="7">
    <source>
        <dbReference type="SAM" id="MobiDB-lite"/>
    </source>
</evidence>
<feature type="compositionally biased region" description="Low complexity" evidence="7">
    <location>
        <begin position="275"/>
        <end position="292"/>
    </location>
</feature>
<dbReference type="SMART" id="SM00320">
    <property type="entry name" value="WD40"/>
    <property type="match status" value="6"/>
</dbReference>
<dbReference type="GO" id="GO:0043161">
    <property type="term" value="P:proteasome-mediated ubiquitin-dependent protein catabolic process"/>
    <property type="evidence" value="ECO:0007669"/>
    <property type="project" value="TreeGrafter"/>
</dbReference>
<proteinExistence type="inferred from homology"/>
<dbReference type="KEGG" id="mis:MICPUN_58718"/>
<feature type="region of interest" description="Disordered" evidence="7">
    <location>
        <begin position="265"/>
        <end position="295"/>
    </location>
</feature>
<dbReference type="SUPFAM" id="SSF50978">
    <property type="entry name" value="WD40 repeat-like"/>
    <property type="match status" value="1"/>
</dbReference>
<keyword evidence="9" id="KW-1185">Reference proteome</keyword>
<dbReference type="PANTHER" id="PTHR22852">
    <property type="entry name" value="LETHAL 2 DENTICLELESS PROTEIN RETINOIC ACID-REGULATED NUCLEAR MATRIX-ASSOCIATED PROTEIN"/>
    <property type="match status" value="1"/>
</dbReference>
<feature type="repeat" description="WD" evidence="6">
    <location>
        <begin position="371"/>
        <end position="399"/>
    </location>
</feature>
<feature type="compositionally biased region" description="Acidic residues" evidence="7">
    <location>
        <begin position="713"/>
        <end position="726"/>
    </location>
</feature>
<feature type="region of interest" description="Disordered" evidence="7">
    <location>
        <begin position="569"/>
        <end position="616"/>
    </location>
</feature>
<dbReference type="InterPro" id="IPR036322">
    <property type="entry name" value="WD40_repeat_dom_sf"/>
</dbReference>
<evidence type="ECO:0000256" key="4">
    <source>
        <dbReference type="ARBA" id="ARBA00022786"/>
    </source>
</evidence>
<dbReference type="eggNOG" id="KOG0321">
    <property type="taxonomic scope" value="Eukaryota"/>
</dbReference>
<evidence type="ECO:0000256" key="6">
    <source>
        <dbReference type="PROSITE-ProRule" id="PRU00221"/>
    </source>
</evidence>
<feature type="region of interest" description="Disordered" evidence="7">
    <location>
        <begin position="413"/>
        <end position="439"/>
    </location>
</feature>
<feature type="region of interest" description="Disordered" evidence="7">
    <location>
        <begin position="1"/>
        <end position="40"/>
    </location>
</feature>
<feature type="repeat" description="WD" evidence="6">
    <location>
        <begin position="494"/>
        <end position="518"/>
    </location>
</feature>
<keyword evidence="4" id="KW-0833">Ubl conjugation pathway</keyword>
<dbReference type="GeneID" id="8243491"/>
<dbReference type="Proteomes" id="UP000002009">
    <property type="component" value="Chromosome 5"/>
</dbReference>
<dbReference type="STRING" id="296587.C1E6N3"/>
<evidence type="ECO:0000256" key="3">
    <source>
        <dbReference type="ARBA" id="ARBA00022737"/>
    </source>
</evidence>
<sequence>MGMSTPTKDRLWMETETGGMSSPSTRDLESEGAGLCSPMGGHRVGPGDDDELMCHELMWNSRAASQHHVAALPGAREPIHRRGSVHEFLRGRELVRHARNTHRRPGISEFVHDARRPGCGIIPIVPPHTGVGSPPFVARFGRCDRGQRLLAIADEEGVVTIVDAAGKLPGLEIDPEFRPEQQWIAHENAIFDAAWCHGDGRLLTASGDQSVRLWDVETAVPFRFFRRHNGSVKSVCVRPEGGGGGDGNGGSVFASCGRDGTIALWDMRDSRRTRASSSGIAPGPEGEPASAPTAVVERAHEPPAAMGGGTARGFGGRGGERRAVTRSQTNVELVDAAVEEFPATTRQRQQRLTSSSRNESRSVRGDVQHSVTSIAFAHDGQVLVSAGAADGLVKLWDVRQLSRGSALWEIADEDPPERAGGKNWFRGDGESAAPTKRQRRGRGVVALAMAPWGSSRIAAAYSDSHIAVFDLHGPASGPRCHLRGHQGTSFYNKLAFSPEGTHVTSGSCDHHVYVWEVDRPLEPPAVLKGHAGEVVAVDWCPNDFTCLASCADDDTARVWTVDRSTLRDADRDGDVRGEAGASAGRGAMHTSNSDRDFFRTPAPATRDRTPSTRGLLSGGEWLRRAVEEGQRLDFETPMPIFNARAAPPGVDATCGDESMNKENVDINAGAAVALLTPGPIAARTRRSARRPLLSASQRNSILSYFTPTRGDQGGEDFMDVDADDEY</sequence>
<feature type="repeat" description="WD" evidence="6">
    <location>
        <begin position="527"/>
        <end position="569"/>
    </location>
</feature>
<dbReference type="PROSITE" id="PS00678">
    <property type="entry name" value="WD_REPEATS_1"/>
    <property type="match status" value="3"/>
</dbReference>
<dbReference type="RefSeq" id="XP_002502578.1">
    <property type="nucleotide sequence ID" value="XM_002502532.1"/>
</dbReference>
<feature type="region of interest" description="Disordered" evidence="7">
    <location>
        <begin position="342"/>
        <end position="366"/>
    </location>
</feature>
<keyword evidence="3" id="KW-0677">Repeat</keyword>
<comment type="pathway">
    <text evidence="1">Protein modification; protein ubiquitination.</text>
</comment>
<feature type="compositionally biased region" description="Low complexity" evidence="7">
    <location>
        <begin position="578"/>
        <end position="587"/>
    </location>
</feature>
<feature type="region of interest" description="Disordered" evidence="7">
    <location>
        <begin position="704"/>
        <end position="726"/>
    </location>
</feature>
<dbReference type="InterPro" id="IPR020472">
    <property type="entry name" value="WD40_PAC1"/>
</dbReference>
<dbReference type="AlphaFoldDB" id="C1E6N3"/>
<dbReference type="GO" id="GO:0005634">
    <property type="term" value="C:nucleus"/>
    <property type="evidence" value="ECO:0007669"/>
    <property type="project" value="TreeGrafter"/>
</dbReference>
<dbReference type="EMBL" id="CP001326">
    <property type="protein sequence ID" value="ACO63836.1"/>
    <property type="molecule type" value="Genomic_DNA"/>
</dbReference>
<dbReference type="GO" id="GO:0030674">
    <property type="term" value="F:protein-macromolecule adaptor activity"/>
    <property type="evidence" value="ECO:0007669"/>
    <property type="project" value="TreeGrafter"/>
</dbReference>
<evidence type="ECO:0000313" key="8">
    <source>
        <dbReference type="EMBL" id="ACO63836.1"/>
    </source>
</evidence>
<dbReference type="OMA" id="DARCERT"/>
<dbReference type="InParanoid" id="C1E6N3"/>
<comment type="similarity">
    <text evidence="5">Belongs to the WD repeat cdt2 family.</text>
</comment>
<dbReference type="InterPro" id="IPR015943">
    <property type="entry name" value="WD40/YVTN_repeat-like_dom_sf"/>
</dbReference>
<dbReference type="OrthoDB" id="2096344at2759"/>
<organism evidence="8 9">
    <name type="scientific">Micromonas commoda (strain RCC299 / NOUM17 / CCMP2709)</name>
    <name type="common">Picoplanktonic green alga</name>
    <dbReference type="NCBI Taxonomy" id="296587"/>
    <lineage>
        <taxon>Eukaryota</taxon>
        <taxon>Viridiplantae</taxon>
        <taxon>Chlorophyta</taxon>
        <taxon>Mamiellophyceae</taxon>
        <taxon>Mamiellales</taxon>
        <taxon>Mamiellaceae</taxon>
        <taxon>Micromonas</taxon>
    </lineage>
</organism>
<gene>
    <name evidence="8" type="ORF">MICPUN_58718</name>
</gene>